<dbReference type="Gene3D" id="1.20.120.530">
    <property type="entry name" value="GntR ligand-binding domain-like"/>
    <property type="match status" value="1"/>
</dbReference>
<evidence type="ECO:0000256" key="3">
    <source>
        <dbReference type="ARBA" id="ARBA00023163"/>
    </source>
</evidence>
<dbReference type="Proteomes" id="UP001566476">
    <property type="component" value="Unassembled WGS sequence"/>
</dbReference>
<dbReference type="InterPro" id="IPR000524">
    <property type="entry name" value="Tscrpt_reg_HTH_GntR"/>
</dbReference>
<dbReference type="Pfam" id="PF07729">
    <property type="entry name" value="FCD"/>
    <property type="match status" value="1"/>
</dbReference>
<comment type="caution">
    <text evidence="5">The sequence shown here is derived from an EMBL/GenBank/DDBJ whole genome shotgun (WGS) entry which is preliminary data.</text>
</comment>
<reference evidence="5 6" key="1">
    <citation type="submission" date="2024-07" db="EMBL/GenBank/DDBJ databases">
        <authorList>
            <person name="Thanompreechachai J."/>
            <person name="Duangmal K."/>
        </authorList>
    </citation>
    <scope>NUCLEOTIDE SEQUENCE [LARGE SCALE GENOMIC DNA]</scope>
    <source>
        <strain evidence="5 6">TBRC 1896</strain>
    </source>
</reference>
<evidence type="ECO:0000313" key="5">
    <source>
        <dbReference type="EMBL" id="MEZ0491493.1"/>
    </source>
</evidence>
<dbReference type="Pfam" id="PF00392">
    <property type="entry name" value="GntR"/>
    <property type="match status" value="1"/>
</dbReference>
<evidence type="ECO:0000256" key="1">
    <source>
        <dbReference type="ARBA" id="ARBA00023015"/>
    </source>
</evidence>
<proteinExistence type="predicted"/>
<keyword evidence="1" id="KW-0805">Transcription regulation</keyword>
<evidence type="ECO:0000259" key="4">
    <source>
        <dbReference type="PROSITE" id="PS50949"/>
    </source>
</evidence>
<dbReference type="SUPFAM" id="SSF48008">
    <property type="entry name" value="GntR ligand-binding domain-like"/>
    <property type="match status" value="1"/>
</dbReference>
<name>A0ABV4HYK0_9ACTN</name>
<dbReference type="InterPro" id="IPR011711">
    <property type="entry name" value="GntR_C"/>
</dbReference>
<gene>
    <name evidence="5" type="ORF">AB2L28_04510</name>
</gene>
<dbReference type="PANTHER" id="PTHR43537:SF44">
    <property type="entry name" value="GNTR FAMILY REGULATORY PROTEIN"/>
    <property type="match status" value="1"/>
</dbReference>
<evidence type="ECO:0000256" key="2">
    <source>
        <dbReference type="ARBA" id="ARBA00023125"/>
    </source>
</evidence>
<dbReference type="SMART" id="SM00895">
    <property type="entry name" value="FCD"/>
    <property type="match status" value="1"/>
</dbReference>
<organism evidence="5 6">
    <name type="scientific">Kineococcus mangrovi</name>
    <dbReference type="NCBI Taxonomy" id="1660183"/>
    <lineage>
        <taxon>Bacteria</taxon>
        <taxon>Bacillati</taxon>
        <taxon>Actinomycetota</taxon>
        <taxon>Actinomycetes</taxon>
        <taxon>Kineosporiales</taxon>
        <taxon>Kineosporiaceae</taxon>
        <taxon>Kineococcus</taxon>
    </lineage>
</organism>
<dbReference type="RefSeq" id="WP_370717535.1">
    <property type="nucleotide sequence ID" value="NZ_JBGGTQ010000002.1"/>
</dbReference>
<keyword evidence="6" id="KW-1185">Reference proteome</keyword>
<keyword evidence="2" id="KW-0238">DNA-binding</keyword>
<evidence type="ECO:0000313" key="6">
    <source>
        <dbReference type="Proteomes" id="UP001566476"/>
    </source>
</evidence>
<dbReference type="Gene3D" id="1.10.10.10">
    <property type="entry name" value="Winged helix-like DNA-binding domain superfamily/Winged helix DNA-binding domain"/>
    <property type="match status" value="1"/>
</dbReference>
<feature type="domain" description="HTH gntR-type" evidence="4">
    <location>
        <begin position="3"/>
        <end position="70"/>
    </location>
</feature>
<protein>
    <submittedName>
        <fullName evidence="5">FadR/GntR family transcriptional regulator</fullName>
    </submittedName>
</protein>
<dbReference type="PANTHER" id="PTHR43537">
    <property type="entry name" value="TRANSCRIPTIONAL REGULATOR, GNTR FAMILY"/>
    <property type="match status" value="1"/>
</dbReference>
<sequence length="218" mass="23103">MSSPAFGRVLDHVGAAVVTGDLPAGARTSVDALVEETLASRSIVREATRVLVALGLLTAGPRVGLVVQPATRWNLLDPHVVRWRLAGPDRAAQLRELRELRTAVEPVAARAAARRADSATRTRLRDLATALDTVLDTAPGDFSRLDAALHSELLHAAGNPMLVTLGAVVALAVRDRAEVPPRRLDVRLHADLARSVADGDDDLAGGLVARIVRRTSGE</sequence>
<dbReference type="InterPro" id="IPR008920">
    <property type="entry name" value="TF_FadR/GntR_C"/>
</dbReference>
<dbReference type="InterPro" id="IPR036388">
    <property type="entry name" value="WH-like_DNA-bd_sf"/>
</dbReference>
<dbReference type="EMBL" id="JBGGTQ010000002">
    <property type="protein sequence ID" value="MEZ0491493.1"/>
    <property type="molecule type" value="Genomic_DNA"/>
</dbReference>
<dbReference type="InterPro" id="IPR036390">
    <property type="entry name" value="WH_DNA-bd_sf"/>
</dbReference>
<accession>A0ABV4HYK0</accession>
<dbReference type="SUPFAM" id="SSF46785">
    <property type="entry name" value="Winged helix' DNA-binding domain"/>
    <property type="match status" value="1"/>
</dbReference>
<dbReference type="PROSITE" id="PS50949">
    <property type="entry name" value="HTH_GNTR"/>
    <property type="match status" value="1"/>
</dbReference>
<keyword evidence="3" id="KW-0804">Transcription</keyword>